<evidence type="ECO:0000259" key="2">
    <source>
        <dbReference type="PROSITE" id="PS50812"/>
    </source>
</evidence>
<dbReference type="AlphaFoldDB" id="A0A9Q0GUP0"/>
<dbReference type="PANTHER" id="PTHR33697">
    <property type="entry name" value="T17B22.17 PROTEIN-RELATED"/>
    <property type="match status" value="1"/>
</dbReference>
<evidence type="ECO:0000313" key="3">
    <source>
        <dbReference type="EMBL" id="KAJ4953894.1"/>
    </source>
</evidence>
<proteinExistence type="predicted"/>
<accession>A0A9Q0GUP0</accession>
<dbReference type="CDD" id="cd05162">
    <property type="entry name" value="PWWP"/>
    <property type="match status" value="1"/>
</dbReference>
<evidence type="ECO:0000256" key="1">
    <source>
        <dbReference type="SAM" id="MobiDB-lite"/>
    </source>
</evidence>
<name>A0A9Q0GUP0_9MAGN</name>
<organism evidence="3 4">
    <name type="scientific">Protea cynaroides</name>
    <dbReference type="NCBI Taxonomy" id="273540"/>
    <lineage>
        <taxon>Eukaryota</taxon>
        <taxon>Viridiplantae</taxon>
        <taxon>Streptophyta</taxon>
        <taxon>Embryophyta</taxon>
        <taxon>Tracheophyta</taxon>
        <taxon>Spermatophyta</taxon>
        <taxon>Magnoliopsida</taxon>
        <taxon>Proteales</taxon>
        <taxon>Proteaceae</taxon>
        <taxon>Protea</taxon>
    </lineage>
</organism>
<gene>
    <name evidence="3" type="ORF">NE237_030726</name>
</gene>
<sequence>MSISERKTKAIDASAGGLVWVRRRNGSWWPGRIVGLDELPESCLVSPRSGTPVKLLGREDAGVDWYNLEKSKRVKAFRCGEYDECIEKAKASAANVSKKVVKYARREDAILHAIELESACQANQQQDFHSQKDESAGMEHDNWVGQSQNMFSFRKENKIVVGKVNGERSSTQELSQSGLSFEDPNHISMPKLHSMQKKRQKNPNDSEDDGTERIKRMRGLEDLGMGVVSKRNSSICHTEVSQELVQLEGSSLSESNIGNSFSCGGPAYSSRDSCSSLKKRRSRVANVYEGLKRKNRRRPLTKVLESTAMVAVPVVCDQGASPGGSSFQGLTDSKVSSLESTESKRTSVSAVINNNSDSTVVSGEKETSLNASDHTCDAGVDALPFPSEMRDNEFSSASEFHDNDCTDSLFDVPFVGEEKHTGGFSPLFAPCSSRKLQPSAVARESKNYAQIQTIPLRAEGIGDYGSTSITARVNNASQRIEKDTSKWQSKGKRNSRNLSKKVNKYLDSGRPRDSNDQSDEFPACYGHKVEVGTFGRCSASDNCSQLVNSRLFPEGLGDRSHHWSNEISHREIQLGQLCYLDSSKYGRLKFRSKDVANLSNDGKEREYLSHEKSLVGNSTTHMRGKEPFLTRRVPVSPLSTPRFTSQLQSHFTPYSRYQIADASIRKFSGDCSLYDVKLDVQASYRGQHVPLVSLMSKLNGKAIVGHPITVEVLDNGYCGRLMTYNDCCPASSHCDLYDAPQENMSDQSMDVPNKSLVLYEDDSTGGALQALTSSAVVSRLEYPRNPMKHLNDLPSSSPKKSSKIRKCGILSKKTRRLSSFAVTQEPGEDKRKQIVQKLGGNVIACVPLKVVFSRINEAVNCSLRPIHCGVTSSNL</sequence>
<dbReference type="Gene3D" id="2.30.30.140">
    <property type="match status" value="1"/>
</dbReference>
<dbReference type="PANTHER" id="PTHR33697:SF1">
    <property type="entry name" value="TUDOR_PWWP_MBT SUPERFAMILY PROTEIN"/>
    <property type="match status" value="1"/>
</dbReference>
<protein>
    <recommendedName>
        <fullName evidence="2">PWWP domain-containing protein</fullName>
    </recommendedName>
</protein>
<dbReference type="EMBL" id="JAMYWD010000012">
    <property type="protein sequence ID" value="KAJ4953894.1"/>
    <property type="molecule type" value="Genomic_DNA"/>
</dbReference>
<dbReference type="Pfam" id="PF00855">
    <property type="entry name" value="PWWP"/>
    <property type="match status" value="1"/>
</dbReference>
<dbReference type="InterPro" id="IPR000313">
    <property type="entry name" value="PWWP_dom"/>
</dbReference>
<comment type="caution">
    <text evidence="3">The sequence shown here is derived from an EMBL/GenBank/DDBJ whole genome shotgun (WGS) entry which is preliminary data.</text>
</comment>
<dbReference type="PROSITE" id="PS50812">
    <property type="entry name" value="PWWP"/>
    <property type="match status" value="1"/>
</dbReference>
<feature type="compositionally biased region" description="Polar residues" evidence="1">
    <location>
        <begin position="167"/>
        <end position="179"/>
    </location>
</feature>
<dbReference type="SUPFAM" id="SSF63748">
    <property type="entry name" value="Tudor/PWWP/MBT"/>
    <property type="match status" value="1"/>
</dbReference>
<dbReference type="Proteomes" id="UP001141806">
    <property type="component" value="Unassembled WGS sequence"/>
</dbReference>
<evidence type="ECO:0000313" key="4">
    <source>
        <dbReference type="Proteomes" id="UP001141806"/>
    </source>
</evidence>
<feature type="region of interest" description="Disordered" evidence="1">
    <location>
        <begin position="164"/>
        <end position="213"/>
    </location>
</feature>
<dbReference type="InterPro" id="IPR044679">
    <property type="entry name" value="PWWP2-like"/>
</dbReference>
<reference evidence="3" key="1">
    <citation type="journal article" date="2023" name="Plant J.">
        <title>The genome of the king protea, Protea cynaroides.</title>
        <authorList>
            <person name="Chang J."/>
            <person name="Duong T.A."/>
            <person name="Schoeman C."/>
            <person name="Ma X."/>
            <person name="Roodt D."/>
            <person name="Barker N."/>
            <person name="Li Z."/>
            <person name="Van de Peer Y."/>
            <person name="Mizrachi E."/>
        </authorList>
    </citation>
    <scope>NUCLEOTIDE SEQUENCE</scope>
    <source>
        <tissue evidence="3">Young leaves</tissue>
    </source>
</reference>
<feature type="domain" description="PWWP" evidence="2">
    <location>
        <begin position="15"/>
        <end position="70"/>
    </location>
</feature>
<keyword evidence="4" id="KW-1185">Reference proteome</keyword>
<dbReference type="OrthoDB" id="607790at2759"/>